<dbReference type="GO" id="GO:0005524">
    <property type="term" value="F:ATP binding"/>
    <property type="evidence" value="ECO:0007669"/>
    <property type="project" value="UniProtKB-KW"/>
</dbReference>
<dbReference type="SUPFAM" id="SSF54211">
    <property type="entry name" value="Ribosomal protein S5 domain 2-like"/>
    <property type="match status" value="1"/>
</dbReference>
<dbReference type="Proteomes" id="UP000824025">
    <property type="component" value="Unassembled WGS sequence"/>
</dbReference>
<dbReference type="InterPro" id="IPR045006">
    <property type="entry name" value="CHLI-like"/>
</dbReference>
<evidence type="ECO:0000256" key="1">
    <source>
        <dbReference type="ARBA" id="ARBA00006354"/>
    </source>
</evidence>
<dbReference type="InterPro" id="IPR000523">
    <property type="entry name" value="Mg_chelatse_chII-like_cat_dom"/>
</dbReference>
<accession>A0A9D2D6R3</accession>
<dbReference type="InterPro" id="IPR025158">
    <property type="entry name" value="Mg_chelat-rel_C"/>
</dbReference>
<dbReference type="Pfam" id="PF13541">
    <property type="entry name" value="ChlI"/>
    <property type="match status" value="1"/>
</dbReference>
<dbReference type="SUPFAM" id="SSF52540">
    <property type="entry name" value="P-loop containing nucleoside triphosphate hydrolases"/>
    <property type="match status" value="1"/>
</dbReference>
<reference evidence="5" key="2">
    <citation type="submission" date="2021-04" db="EMBL/GenBank/DDBJ databases">
        <authorList>
            <person name="Gilroy R."/>
        </authorList>
    </citation>
    <scope>NUCLEOTIDE SEQUENCE</scope>
    <source>
        <strain evidence="5">CHK192-19661</strain>
    </source>
</reference>
<keyword evidence="2" id="KW-0547">Nucleotide-binding</keyword>
<dbReference type="InterPro" id="IPR004482">
    <property type="entry name" value="Mg_chelat-rel"/>
</dbReference>
<dbReference type="PANTHER" id="PTHR32039">
    <property type="entry name" value="MAGNESIUM-CHELATASE SUBUNIT CHLI"/>
    <property type="match status" value="1"/>
</dbReference>
<dbReference type="EMBL" id="DXCF01000021">
    <property type="protein sequence ID" value="HIZ09661.1"/>
    <property type="molecule type" value="Genomic_DNA"/>
</dbReference>
<sequence>MLSKVMSFALSGLEGVPVEVETDINNGLPAYELVGLPDAAVKESRERVRSALKNSGRRFPTNKITVNLAPADLKKEGAYFDLAIAVGILKATGQLDGADCGGTVFLGELALDGALRPVAGILPLLISAKALGYDTFVIPAGNAGEAAYIAGARTFAAESLSQVVDHLTGLVPLAPLAAANYVCAPPERGSDLAYVKGQAVARRALEVAVAGGHNILLIGPPGAGKTMLARCIPGIMPGMSFEEALEVTKIHSVAGILGGEGIVSRRPFRTPHHTATTVSMCGGGSRTVRPGEISLAHGGVLFLDELPEYHRSTLEALRQPLEDGCITVTRSGGAVTYPANFMLCASMNPCPCGNYGSADRICTCTPAAIRKYRDRLSGPLLDRIDIQVEVDSVKYDDLSSSAEGESSASVRARVEEARAVQAERFGGCEGVRTNADMGERELKKFCILSPECENILRLSYERLRLSARARSRIVRVARTIADLAGAESILPAHILEAVSYRSYDNNG</sequence>
<dbReference type="AlphaFoldDB" id="A0A9D2D6R3"/>
<dbReference type="SMART" id="SM00382">
    <property type="entry name" value="AAA"/>
    <property type="match status" value="1"/>
</dbReference>
<evidence type="ECO:0000313" key="6">
    <source>
        <dbReference type="Proteomes" id="UP000824025"/>
    </source>
</evidence>
<evidence type="ECO:0000256" key="2">
    <source>
        <dbReference type="ARBA" id="ARBA00022741"/>
    </source>
</evidence>
<feature type="domain" description="AAA+ ATPase" evidence="4">
    <location>
        <begin position="211"/>
        <end position="394"/>
    </location>
</feature>
<dbReference type="PRINTS" id="PR01657">
    <property type="entry name" value="MCMFAMILY"/>
</dbReference>
<protein>
    <submittedName>
        <fullName evidence="5">YifB family Mg chelatase-like AAA ATPase</fullName>
    </submittedName>
</protein>
<evidence type="ECO:0000313" key="5">
    <source>
        <dbReference type="EMBL" id="HIZ09661.1"/>
    </source>
</evidence>
<keyword evidence="3" id="KW-0067">ATP-binding</keyword>
<organism evidence="5 6">
    <name type="scientific">Candidatus Borkfalkia avicola</name>
    <dbReference type="NCBI Taxonomy" id="2838503"/>
    <lineage>
        <taxon>Bacteria</taxon>
        <taxon>Bacillati</taxon>
        <taxon>Bacillota</taxon>
        <taxon>Clostridia</taxon>
        <taxon>Christensenellales</taxon>
        <taxon>Christensenellaceae</taxon>
        <taxon>Candidatus Borkfalkia</taxon>
    </lineage>
</organism>
<gene>
    <name evidence="5" type="ORF">H9726_04145</name>
</gene>
<dbReference type="Gene3D" id="3.40.50.300">
    <property type="entry name" value="P-loop containing nucleotide triphosphate hydrolases"/>
    <property type="match status" value="1"/>
</dbReference>
<dbReference type="PANTHER" id="PTHR32039:SF7">
    <property type="entry name" value="COMPETENCE PROTEIN COMM"/>
    <property type="match status" value="1"/>
</dbReference>
<dbReference type="NCBIfam" id="TIGR00368">
    <property type="entry name" value="YifB family Mg chelatase-like AAA ATPase"/>
    <property type="match status" value="1"/>
</dbReference>
<name>A0A9D2D6R3_9FIRM</name>
<comment type="similarity">
    <text evidence="1">Belongs to the Mg-chelatase subunits D/I family. ComM subfamily.</text>
</comment>
<dbReference type="InterPro" id="IPR003593">
    <property type="entry name" value="AAA+_ATPase"/>
</dbReference>
<dbReference type="InterPro" id="IPR020568">
    <property type="entry name" value="Ribosomal_Su5_D2-typ_SF"/>
</dbReference>
<reference evidence="5" key="1">
    <citation type="journal article" date="2021" name="PeerJ">
        <title>Extensive microbial diversity within the chicken gut microbiome revealed by metagenomics and culture.</title>
        <authorList>
            <person name="Gilroy R."/>
            <person name="Ravi A."/>
            <person name="Getino M."/>
            <person name="Pursley I."/>
            <person name="Horton D.L."/>
            <person name="Alikhan N.F."/>
            <person name="Baker D."/>
            <person name="Gharbi K."/>
            <person name="Hall N."/>
            <person name="Watson M."/>
            <person name="Adriaenssens E.M."/>
            <person name="Foster-Nyarko E."/>
            <person name="Jarju S."/>
            <person name="Secka A."/>
            <person name="Antonio M."/>
            <person name="Oren A."/>
            <person name="Chaudhuri R.R."/>
            <person name="La Ragione R."/>
            <person name="Hildebrand F."/>
            <person name="Pallen M.J."/>
        </authorList>
    </citation>
    <scope>NUCLEOTIDE SEQUENCE</scope>
    <source>
        <strain evidence="5">CHK192-19661</strain>
    </source>
</reference>
<proteinExistence type="inferred from homology"/>
<comment type="caution">
    <text evidence="5">The sequence shown here is derived from an EMBL/GenBank/DDBJ whole genome shotgun (WGS) entry which is preliminary data.</text>
</comment>
<dbReference type="GO" id="GO:0003677">
    <property type="term" value="F:DNA binding"/>
    <property type="evidence" value="ECO:0007669"/>
    <property type="project" value="InterPro"/>
</dbReference>
<dbReference type="InterPro" id="IPR014721">
    <property type="entry name" value="Ribsml_uS5_D2-typ_fold_subgr"/>
</dbReference>
<evidence type="ECO:0000256" key="3">
    <source>
        <dbReference type="ARBA" id="ARBA00022840"/>
    </source>
</evidence>
<dbReference type="Pfam" id="PF01078">
    <property type="entry name" value="Mg_chelatase"/>
    <property type="match status" value="1"/>
</dbReference>
<dbReference type="Pfam" id="PF13335">
    <property type="entry name" value="Mg_chelatase_C"/>
    <property type="match status" value="1"/>
</dbReference>
<dbReference type="InterPro" id="IPR001208">
    <property type="entry name" value="MCM_dom"/>
</dbReference>
<evidence type="ECO:0000259" key="4">
    <source>
        <dbReference type="SMART" id="SM00382"/>
    </source>
</evidence>
<dbReference type="InterPro" id="IPR027417">
    <property type="entry name" value="P-loop_NTPase"/>
</dbReference>
<dbReference type="Gene3D" id="3.30.230.10">
    <property type="match status" value="1"/>
</dbReference>